<feature type="transmembrane region" description="Helical" evidence="1">
    <location>
        <begin position="7"/>
        <end position="25"/>
    </location>
</feature>
<evidence type="ECO:0000313" key="2">
    <source>
        <dbReference type="EMBL" id="MBU5440410.1"/>
    </source>
</evidence>
<dbReference type="Proteomes" id="UP000749471">
    <property type="component" value="Unassembled WGS sequence"/>
</dbReference>
<sequence>MRQLIKYSILFIIGGISYFFIEILWRGYSHIAMFILGGLCFILIGLINEYYSTFKISLLIQQSISCLIITVLELIFGLVLNVWLGLDIWDYSNLKFNFMGQICLKYSMLWFFLSLPAIIFYDYLRYWLFGERKPHYKFI</sequence>
<dbReference type="RefSeq" id="WP_216522733.1">
    <property type="nucleotide sequence ID" value="NZ_JAHLPM010000046.1"/>
</dbReference>
<feature type="transmembrane region" description="Helical" evidence="1">
    <location>
        <begin position="63"/>
        <end position="86"/>
    </location>
</feature>
<proteinExistence type="predicted"/>
<keyword evidence="1" id="KW-1133">Transmembrane helix</keyword>
<keyword evidence="1" id="KW-0812">Transmembrane</keyword>
<dbReference type="EMBL" id="JAHLPM010000046">
    <property type="protein sequence ID" value="MBU5440410.1"/>
    <property type="molecule type" value="Genomic_DNA"/>
</dbReference>
<protein>
    <submittedName>
        <fullName evidence="2">ABC transporter permease</fullName>
    </submittedName>
</protein>
<feature type="transmembrane region" description="Helical" evidence="1">
    <location>
        <begin position="31"/>
        <end position="51"/>
    </location>
</feature>
<keyword evidence="3" id="KW-1185">Reference proteome</keyword>
<dbReference type="Pfam" id="PF06541">
    <property type="entry name" value="ABC_trans_CmpB"/>
    <property type="match status" value="1"/>
</dbReference>
<name>A0ABS6ED70_9FIRM</name>
<evidence type="ECO:0000313" key="3">
    <source>
        <dbReference type="Proteomes" id="UP000749471"/>
    </source>
</evidence>
<organism evidence="2 3">
    <name type="scientific">Tissierella simiarum</name>
    <dbReference type="NCBI Taxonomy" id="2841534"/>
    <lineage>
        <taxon>Bacteria</taxon>
        <taxon>Bacillati</taxon>
        <taxon>Bacillota</taxon>
        <taxon>Tissierellia</taxon>
        <taxon>Tissierellales</taxon>
        <taxon>Tissierellaceae</taxon>
        <taxon>Tissierella</taxon>
    </lineage>
</organism>
<feature type="transmembrane region" description="Helical" evidence="1">
    <location>
        <begin position="106"/>
        <end position="124"/>
    </location>
</feature>
<accession>A0ABS6ED70</accession>
<reference evidence="2 3" key="1">
    <citation type="submission" date="2021-06" db="EMBL/GenBank/DDBJ databases">
        <authorList>
            <person name="Sun Q."/>
            <person name="Li D."/>
        </authorList>
    </citation>
    <scope>NUCLEOTIDE SEQUENCE [LARGE SCALE GENOMIC DNA]</scope>
    <source>
        <strain evidence="2 3">MSJ-40</strain>
    </source>
</reference>
<gene>
    <name evidence="2" type="ORF">KQI42_20695</name>
</gene>
<dbReference type="InterPro" id="IPR010540">
    <property type="entry name" value="CmpB_TMEM229"/>
</dbReference>
<comment type="caution">
    <text evidence="2">The sequence shown here is derived from an EMBL/GenBank/DDBJ whole genome shotgun (WGS) entry which is preliminary data.</text>
</comment>
<evidence type="ECO:0000256" key="1">
    <source>
        <dbReference type="SAM" id="Phobius"/>
    </source>
</evidence>
<keyword evidence="1" id="KW-0472">Membrane</keyword>